<evidence type="ECO:0000256" key="2">
    <source>
        <dbReference type="ARBA" id="ARBA00023043"/>
    </source>
</evidence>
<dbReference type="PROSITE" id="PS50297">
    <property type="entry name" value="ANK_REP_REGION"/>
    <property type="match status" value="2"/>
</dbReference>
<evidence type="ECO:0000256" key="3">
    <source>
        <dbReference type="PROSITE-ProRule" id="PRU00023"/>
    </source>
</evidence>
<evidence type="ECO:0000313" key="5">
    <source>
        <dbReference type="EMBL" id="KAH6681106.1"/>
    </source>
</evidence>
<keyword evidence="6" id="KW-1185">Reference proteome</keyword>
<dbReference type="Proteomes" id="UP000770015">
    <property type="component" value="Unassembled WGS sequence"/>
</dbReference>
<dbReference type="PROSITE" id="PS50088">
    <property type="entry name" value="ANK_REPEAT"/>
    <property type="match status" value="3"/>
</dbReference>
<dbReference type="Gene3D" id="1.25.40.20">
    <property type="entry name" value="Ankyrin repeat-containing domain"/>
    <property type="match status" value="1"/>
</dbReference>
<feature type="repeat" description="ANK" evidence="3">
    <location>
        <begin position="434"/>
        <end position="466"/>
    </location>
</feature>
<keyword evidence="1" id="KW-0677">Repeat</keyword>
<dbReference type="PANTHER" id="PTHR24198:SF165">
    <property type="entry name" value="ANKYRIN REPEAT-CONTAINING PROTEIN-RELATED"/>
    <property type="match status" value="1"/>
</dbReference>
<dbReference type="InterPro" id="IPR036770">
    <property type="entry name" value="Ankyrin_rpt-contain_sf"/>
</dbReference>
<dbReference type="SUPFAM" id="SSF48403">
    <property type="entry name" value="Ankyrin repeat"/>
    <property type="match status" value="1"/>
</dbReference>
<dbReference type="InterPro" id="IPR002110">
    <property type="entry name" value="Ankyrin_rpt"/>
</dbReference>
<feature type="compositionally biased region" description="Polar residues" evidence="4">
    <location>
        <begin position="38"/>
        <end position="53"/>
    </location>
</feature>
<gene>
    <name evidence="5" type="ORF">F5X68DRAFT_243227</name>
</gene>
<dbReference type="EMBL" id="JAGSXJ010000019">
    <property type="protein sequence ID" value="KAH6681106.1"/>
    <property type="molecule type" value="Genomic_DNA"/>
</dbReference>
<comment type="caution">
    <text evidence="5">The sequence shown here is derived from an EMBL/GenBank/DDBJ whole genome shotgun (WGS) entry which is preliminary data.</text>
</comment>
<sequence>MQAEAPSREEMLENGPAQLPDALNELAGLQACADAGPSDQSLSSRESQQASDETSLDDSGHPSVSGPSCPDFSKKDSDLSASSRSCYEMDCKCRCHLLVRQSRHGSRGFFKYILGSLVLGYISVSSPTGDCDNPACARRENGLTMTLRYTFPTWVAKRVLTSSVSPWGSGPHIFTFATSRRIFYAPGNIFSRINSRDFGGATQLLQNGSANIRDIEARHGVSILGAALRHPALRPGFVRFIEFLFESGVDPHVSNDRGESPWLLASRLILPRTPAFMASPELKDQLRRLFPRLDWDNLHYTHLHMIISGLRPLDLKEALKVPDHHAQINARDALGETPLGLAAMLGDDEAVEALLLAGADPESGARGAPSPIRRAIQSRNRRCVELLLMRCTNPLVLDARGATLVHAAAAGNNTLNVVEPLLLAGIPTDSLNVHRCTPLSFTPLHDNHMVARYLIDRGANINNIDKDGDTPLTEAVRLNAHNCLRLFIESGADVRILNGRLRNVLHFAAAFGDVETLDILCTAKLEPASIQAGDFAGNTPADLLRMRQIQPEGLIEAFGRLVESLSTSNGGSMRSRSTSSTTT</sequence>
<dbReference type="OrthoDB" id="7464126at2759"/>
<feature type="region of interest" description="Disordered" evidence="4">
    <location>
        <begin position="1"/>
        <end position="20"/>
    </location>
</feature>
<feature type="compositionally biased region" description="Basic and acidic residues" evidence="4">
    <location>
        <begin position="1"/>
        <end position="11"/>
    </location>
</feature>
<evidence type="ECO:0000313" key="6">
    <source>
        <dbReference type="Proteomes" id="UP000770015"/>
    </source>
</evidence>
<feature type="repeat" description="ANK" evidence="3">
    <location>
        <begin position="334"/>
        <end position="366"/>
    </location>
</feature>
<evidence type="ECO:0000256" key="4">
    <source>
        <dbReference type="SAM" id="MobiDB-lite"/>
    </source>
</evidence>
<dbReference type="PANTHER" id="PTHR24198">
    <property type="entry name" value="ANKYRIN REPEAT AND PROTEIN KINASE DOMAIN-CONTAINING PROTEIN"/>
    <property type="match status" value="1"/>
</dbReference>
<feature type="region of interest" description="Disordered" evidence="4">
    <location>
        <begin position="33"/>
        <end position="76"/>
    </location>
</feature>
<keyword evidence="2 3" id="KW-0040">ANK repeat</keyword>
<feature type="repeat" description="ANK" evidence="3">
    <location>
        <begin position="467"/>
        <end position="499"/>
    </location>
</feature>
<name>A0A9P8V7S6_9PEZI</name>
<organism evidence="5 6">
    <name type="scientific">Plectosphaerella plurivora</name>
    <dbReference type="NCBI Taxonomy" id="936078"/>
    <lineage>
        <taxon>Eukaryota</taxon>
        <taxon>Fungi</taxon>
        <taxon>Dikarya</taxon>
        <taxon>Ascomycota</taxon>
        <taxon>Pezizomycotina</taxon>
        <taxon>Sordariomycetes</taxon>
        <taxon>Hypocreomycetidae</taxon>
        <taxon>Glomerellales</taxon>
        <taxon>Plectosphaerellaceae</taxon>
        <taxon>Plectosphaerella</taxon>
    </lineage>
</organism>
<dbReference type="Pfam" id="PF12796">
    <property type="entry name" value="Ank_2"/>
    <property type="match status" value="1"/>
</dbReference>
<accession>A0A9P8V7S6</accession>
<dbReference type="AlphaFoldDB" id="A0A9P8V7S6"/>
<dbReference type="SMART" id="SM00248">
    <property type="entry name" value="ANK"/>
    <property type="match status" value="7"/>
</dbReference>
<reference evidence="5" key="1">
    <citation type="journal article" date="2021" name="Nat. Commun.">
        <title>Genetic determinants of endophytism in the Arabidopsis root mycobiome.</title>
        <authorList>
            <person name="Mesny F."/>
            <person name="Miyauchi S."/>
            <person name="Thiergart T."/>
            <person name="Pickel B."/>
            <person name="Atanasova L."/>
            <person name="Karlsson M."/>
            <person name="Huettel B."/>
            <person name="Barry K.W."/>
            <person name="Haridas S."/>
            <person name="Chen C."/>
            <person name="Bauer D."/>
            <person name="Andreopoulos W."/>
            <person name="Pangilinan J."/>
            <person name="LaButti K."/>
            <person name="Riley R."/>
            <person name="Lipzen A."/>
            <person name="Clum A."/>
            <person name="Drula E."/>
            <person name="Henrissat B."/>
            <person name="Kohler A."/>
            <person name="Grigoriev I.V."/>
            <person name="Martin F.M."/>
            <person name="Hacquard S."/>
        </authorList>
    </citation>
    <scope>NUCLEOTIDE SEQUENCE</scope>
    <source>
        <strain evidence="5">MPI-SDFR-AT-0117</strain>
    </source>
</reference>
<dbReference type="Pfam" id="PF00023">
    <property type="entry name" value="Ank"/>
    <property type="match status" value="1"/>
</dbReference>
<evidence type="ECO:0000256" key="1">
    <source>
        <dbReference type="ARBA" id="ARBA00022737"/>
    </source>
</evidence>
<proteinExistence type="predicted"/>
<protein>
    <submittedName>
        <fullName evidence="5">Ankyrin repeat-containing domain protein</fullName>
    </submittedName>
</protein>